<feature type="compositionally biased region" description="Low complexity" evidence="1">
    <location>
        <begin position="920"/>
        <end position="933"/>
    </location>
</feature>
<gene>
    <name evidence="3" type="ORF">JM16_009543</name>
</gene>
<keyword evidence="2" id="KW-0812">Transmembrane</keyword>
<feature type="compositionally biased region" description="Acidic residues" evidence="1">
    <location>
        <begin position="826"/>
        <end position="850"/>
    </location>
</feature>
<feature type="compositionally biased region" description="Acidic residues" evidence="1">
    <location>
        <begin position="608"/>
        <end position="618"/>
    </location>
</feature>
<evidence type="ECO:0000256" key="2">
    <source>
        <dbReference type="SAM" id="Phobius"/>
    </source>
</evidence>
<keyword evidence="2" id="KW-1133">Transmembrane helix</keyword>
<feature type="compositionally biased region" description="Acidic residues" evidence="1">
    <location>
        <begin position="661"/>
        <end position="670"/>
    </location>
</feature>
<dbReference type="Proteomes" id="UP000785171">
    <property type="component" value="Unassembled WGS sequence"/>
</dbReference>
<feature type="compositionally biased region" description="Acidic residues" evidence="1">
    <location>
        <begin position="572"/>
        <end position="588"/>
    </location>
</feature>
<feature type="compositionally biased region" description="Low complexity" evidence="1">
    <location>
        <begin position="793"/>
        <end position="810"/>
    </location>
</feature>
<feature type="compositionally biased region" description="Acidic residues" evidence="1">
    <location>
        <begin position="873"/>
        <end position="885"/>
    </location>
</feature>
<evidence type="ECO:0000313" key="3">
    <source>
        <dbReference type="EMBL" id="KAG2502909.1"/>
    </source>
</evidence>
<feature type="region of interest" description="Disordered" evidence="1">
    <location>
        <begin position="734"/>
        <end position="940"/>
    </location>
</feature>
<feature type="compositionally biased region" description="Low complexity" evidence="1">
    <location>
        <begin position="562"/>
        <end position="571"/>
    </location>
</feature>
<name>A0A8T0LIS1_9STRA</name>
<keyword evidence="2" id="KW-0472">Membrane</keyword>
<feature type="compositionally biased region" description="Polar residues" evidence="1">
    <location>
        <begin position="630"/>
        <end position="640"/>
    </location>
</feature>
<accession>A0A8T0LIS1</accession>
<feature type="compositionally biased region" description="Basic and acidic residues" evidence="1">
    <location>
        <begin position="649"/>
        <end position="660"/>
    </location>
</feature>
<proteinExistence type="predicted"/>
<reference evidence="3" key="1">
    <citation type="journal article" date="2015" name="Genom Data">
        <title>Genome sequences of six Phytophthora species associated with forests in New Zealand.</title>
        <authorList>
            <person name="Studholme D.J."/>
            <person name="McDougal R.L."/>
            <person name="Sambles C."/>
            <person name="Hansen E."/>
            <person name="Hardy G."/>
            <person name="Grant M."/>
            <person name="Ganley R.J."/>
            <person name="Williams N.M."/>
        </authorList>
    </citation>
    <scope>NUCLEOTIDE SEQUENCE</scope>
    <source>
        <strain evidence="3">NZFS 2646</strain>
    </source>
</reference>
<sequence>MSAPSIPSSNDLPVSLETLLVDFFTEVDKKRLNMAKVYGKRYAGREKWLFAELTKRYGASKTDGQMNQSPFAPPRGFEKNSHTAPAGLRQRRNLSGPGVPNQQGPGANSPPVTLEELLKELYKKHQPDKLKNVQIVAKQYAGKERELVGLLKGKYGALSVKHLEENLEALERAHRARTAGKGAAKKRGCFVRTISLVFWLSVLLFFAFGAVFVSFVVLDAQECRALANDEEELESFEDCVPLRKELETFTYERVGEYMRQSHHEACFCLEWMERESAVLSNLSGSELIELARLVPFSPDSFGDPWIASVKEQVPSQEFYDMYAKPVVDLSLDAGAFVWLSVLELTGFEDVPEMQAQTVSGVLESNELDVISLMEDEGSMPSEEFEQASDEVENDSFSMKAKSDEHAVEVDVETEAFETMITDADVGVSEEISDVDVNDNILGEVRELEELEPSEDNDVTVEHVDPANEEVVISEEEERSPSSMEESEEHDLLDNAIAELKFADDSGDLVIEEFESVSENTEDELTARSEVDVEEVPSESFSVADLNEEAEFVGYGIEELATETPVETGTTETEVEIAPSEDDSVDDSVEVFGSTAGEEEVASATSTEVDGEESEDVVEVEVHQEGLDMTYPQSDSESTAVEQDIDSPEEVSRDVDDKSELVESDDESEDAEVLAKEVEEPLEEFDEAKFDTTVEVEVEVEAEEMAVTEDALEEAVEEEAVVDDDDVEVDVLGEGELEPVAKSVDELEDGIAVDANEHETGDIVSEESVAEDISMGELNAEMELEEEEAEEVASVESAGSSSEVVSVTSSEESVDNEEAKKSALSDAEVEGLELEQAPEDETTEGTVESENEMASFDKNDLEVSLRADEVTVANDDDDEDEPEEVDSGAADEKNDMSDEIVADVLPAESEPVASDVEDDSVVSGDDSVEVVPSEEGVDTEESAAELFEDVVSVVNDDGEDSDDDIPAETAVEKTESDEVPANVLEESANAINYDGVEGQPLSDDNVEAEVEAESGMEVHLKEGVESEEDPVIALDEDSVAIEATEVPDDTIVIEFGEDRKEELDGSTVEESVDASVKVEASVADV</sequence>
<dbReference type="AlphaFoldDB" id="A0A8T0LIS1"/>
<feature type="non-terminal residue" evidence="3">
    <location>
        <position position="1"/>
    </location>
</feature>
<dbReference type="EMBL" id="JPWV03000923">
    <property type="protein sequence ID" value="KAG2502909.1"/>
    <property type="molecule type" value="Genomic_DNA"/>
</dbReference>
<evidence type="ECO:0000256" key="1">
    <source>
        <dbReference type="SAM" id="MobiDB-lite"/>
    </source>
</evidence>
<evidence type="ECO:0000313" key="4">
    <source>
        <dbReference type="Proteomes" id="UP000785171"/>
    </source>
</evidence>
<reference evidence="3" key="2">
    <citation type="submission" date="2020-06" db="EMBL/GenBank/DDBJ databases">
        <authorList>
            <person name="Studholme D.J."/>
        </authorList>
    </citation>
    <scope>NUCLEOTIDE SEQUENCE</scope>
    <source>
        <strain evidence="3">NZFS 2646</strain>
    </source>
</reference>
<feature type="compositionally biased region" description="Acidic residues" evidence="1">
    <location>
        <begin position="779"/>
        <end position="792"/>
    </location>
</feature>
<organism evidence="3 4">
    <name type="scientific">Phytophthora kernoviae</name>
    <dbReference type="NCBI Taxonomy" id="325452"/>
    <lineage>
        <taxon>Eukaryota</taxon>
        <taxon>Sar</taxon>
        <taxon>Stramenopiles</taxon>
        <taxon>Oomycota</taxon>
        <taxon>Peronosporomycetes</taxon>
        <taxon>Peronosporales</taxon>
        <taxon>Peronosporaceae</taxon>
        <taxon>Phytophthora</taxon>
    </lineage>
</organism>
<feature type="region of interest" description="Disordered" evidence="1">
    <location>
        <begin position="60"/>
        <end position="110"/>
    </location>
</feature>
<protein>
    <submittedName>
        <fullName evidence="3">Uncharacterized protein</fullName>
    </submittedName>
</protein>
<feature type="transmembrane region" description="Helical" evidence="2">
    <location>
        <begin position="196"/>
        <end position="218"/>
    </location>
</feature>
<feature type="region of interest" description="Disordered" evidence="1">
    <location>
        <begin position="562"/>
        <end position="670"/>
    </location>
</feature>
<comment type="caution">
    <text evidence="3">The sequence shown here is derived from an EMBL/GenBank/DDBJ whole genome shotgun (WGS) entry which is preliminary data.</text>
</comment>
<feature type="compositionally biased region" description="Basic and acidic residues" evidence="1">
    <location>
        <begin position="854"/>
        <end position="868"/>
    </location>
</feature>